<accession>A0A1L7X8E5</accession>
<protein>
    <submittedName>
        <fullName evidence="2">Uncharacterized protein</fullName>
    </submittedName>
</protein>
<dbReference type="Proteomes" id="UP000184330">
    <property type="component" value="Unassembled WGS sequence"/>
</dbReference>
<name>A0A1L7X8E5_9HELO</name>
<organism evidence="2 3">
    <name type="scientific">Phialocephala subalpina</name>
    <dbReference type="NCBI Taxonomy" id="576137"/>
    <lineage>
        <taxon>Eukaryota</taxon>
        <taxon>Fungi</taxon>
        <taxon>Dikarya</taxon>
        <taxon>Ascomycota</taxon>
        <taxon>Pezizomycotina</taxon>
        <taxon>Leotiomycetes</taxon>
        <taxon>Helotiales</taxon>
        <taxon>Mollisiaceae</taxon>
        <taxon>Phialocephala</taxon>
        <taxon>Phialocephala fortinii species complex</taxon>
    </lineage>
</organism>
<gene>
    <name evidence="2" type="ORF">PAC_11190</name>
</gene>
<proteinExistence type="predicted"/>
<dbReference type="EMBL" id="FJOG01000018">
    <property type="protein sequence ID" value="CZR61294.1"/>
    <property type="molecule type" value="Genomic_DNA"/>
</dbReference>
<evidence type="ECO:0000313" key="2">
    <source>
        <dbReference type="EMBL" id="CZR61294.1"/>
    </source>
</evidence>
<keyword evidence="3" id="KW-1185">Reference proteome</keyword>
<dbReference type="AlphaFoldDB" id="A0A1L7X8E5"/>
<evidence type="ECO:0000256" key="1">
    <source>
        <dbReference type="SAM" id="MobiDB-lite"/>
    </source>
</evidence>
<sequence>MPTQERNVSHDSSSKKKLRTKPKEPRSGMMNQYIHTTAAIVTENLLFGEEGRSSKSKYQHQVAGAIAEFEKLYEGKR</sequence>
<feature type="region of interest" description="Disordered" evidence="1">
    <location>
        <begin position="1"/>
        <end position="30"/>
    </location>
</feature>
<reference evidence="2 3" key="1">
    <citation type="submission" date="2016-03" db="EMBL/GenBank/DDBJ databases">
        <authorList>
            <person name="Ploux O."/>
        </authorList>
    </citation>
    <scope>NUCLEOTIDE SEQUENCE [LARGE SCALE GENOMIC DNA]</scope>
    <source>
        <strain evidence="2 3">UAMH 11012</strain>
    </source>
</reference>
<evidence type="ECO:0000313" key="3">
    <source>
        <dbReference type="Proteomes" id="UP000184330"/>
    </source>
</evidence>